<evidence type="ECO:0000313" key="2">
    <source>
        <dbReference type="EMBL" id="PAV84494.1"/>
    </source>
</evidence>
<sequence>MRTKLLTTFILLTAAYLVTAKPKKKQPESQHNCQCTNNHSPVCGCQILPNTVVDRNYQMQCSCTPPGPTKCVCHDASQNQKTTKKVKTLRDMSPYPALSVSVPMTSASSSNGCSDVCQSSCVASCSHLQTSSKCGDICASACVFSCSRNEKPGTTVAEYKFIVPSPEKTTTLIPIATSAPVLRQPPVYVVEPAPPVLVPMPVQKVCDSDCMPVCSETCSLTVSKPQKCTSLCLPACDPQCIQLSIQIEQSIHPQLVRSVPVPPPPAVTPLLPASMNLKFMKRDQFSGKVTIFRKK</sequence>
<dbReference type="Proteomes" id="UP000218231">
    <property type="component" value="Unassembled WGS sequence"/>
</dbReference>
<keyword evidence="1" id="KW-0732">Signal</keyword>
<reference evidence="2 3" key="1">
    <citation type="journal article" date="2017" name="Curr. Biol.">
        <title>Genome architecture and evolution of a unichromosomal asexual nematode.</title>
        <authorList>
            <person name="Fradin H."/>
            <person name="Zegar C."/>
            <person name="Gutwein M."/>
            <person name="Lucas J."/>
            <person name="Kovtun M."/>
            <person name="Corcoran D."/>
            <person name="Baugh L.R."/>
            <person name="Kiontke K."/>
            <person name="Gunsalus K."/>
            <person name="Fitch D.H."/>
            <person name="Piano F."/>
        </authorList>
    </citation>
    <scope>NUCLEOTIDE SEQUENCE [LARGE SCALE GENOMIC DNA]</scope>
    <source>
        <strain evidence="2">PF1309</strain>
    </source>
</reference>
<keyword evidence="3" id="KW-1185">Reference proteome</keyword>
<feature type="chain" id="PRO_5012674644" evidence="1">
    <location>
        <begin position="21"/>
        <end position="295"/>
    </location>
</feature>
<dbReference type="STRING" id="2018661.A0A2A2LEB0"/>
<proteinExistence type="predicted"/>
<name>A0A2A2LEB0_9BILA</name>
<feature type="signal peptide" evidence="1">
    <location>
        <begin position="1"/>
        <end position="20"/>
    </location>
</feature>
<protein>
    <submittedName>
        <fullName evidence="2">Uncharacterized protein</fullName>
    </submittedName>
</protein>
<gene>
    <name evidence="2" type="ORF">WR25_25244</name>
</gene>
<organism evidence="2 3">
    <name type="scientific">Diploscapter pachys</name>
    <dbReference type="NCBI Taxonomy" id="2018661"/>
    <lineage>
        <taxon>Eukaryota</taxon>
        <taxon>Metazoa</taxon>
        <taxon>Ecdysozoa</taxon>
        <taxon>Nematoda</taxon>
        <taxon>Chromadorea</taxon>
        <taxon>Rhabditida</taxon>
        <taxon>Rhabditina</taxon>
        <taxon>Rhabditomorpha</taxon>
        <taxon>Rhabditoidea</taxon>
        <taxon>Rhabditidae</taxon>
        <taxon>Diploscapter</taxon>
    </lineage>
</organism>
<dbReference type="PANTHER" id="PTHR31895:SF42">
    <property type="entry name" value="ACTIVATED IN BLOCKED UNFOLDED PROTEIN RESPONSE"/>
    <property type="match status" value="1"/>
</dbReference>
<dbReference type="PANTHER" id="PTHR31895">
    <property type="entry name" value="PROTEIN CBG03177-RELATED"/>
    <property type="match status" value="1"/>
</dbReference>
<dbReference type="OrthoDB" id="5806331at2759"/>
<comment type="caution">
    <text evidence="2">The sequence shown here is derived from an EMBL/GenBank/DDBJ whole genome shotgun (WGS) entry which is preliminary data.</text>
</comment>
<accession>A0A2A2LEB0</accession>
<evidence type="ECO:0000256" key="1">
    <source>
        <dbReference type="SAM" id="SignalP"/>
    </source>
</evidence>
<dbReference type="EMBL" id="LIAE01006844">
    <property type="protein sequence ID" value="PAV84494.1"/>
    <property type="molecule type" value="Genomic_DNA"/>
</dbReference>
<dbReference type="AlphaFoldDB" id="A0A2A2LEB0"/>
<evidence type="ECO:0000313" key="3">
    <source>
        <dbReference type="Proteomes" id="UP000218231"/>
    </source>
</evidence>